<evidence type="ECO:0000259" key="3">
    <source>
        <dbReference type="SMART" id="SM00014"/>
    </source>
</evidence>
<dbReference type="STRING" id="653930.SAMN05216589_3181"/>
<dbReference type="Pfam" id="PF01569">
    <property type="entry name" value="PAP2"/>
    <property type="match status" value="1"/>
</dbReference>
<dbReference type="GO" id="GO:0006508">
    <property type="term" value="P:proteolysis"/>
    <property type="evidence" value="ECO:0007669"/>
    <property type="project" value="InterPro"/>
</dbReference>
<accession>A0A031M5R9</accession>
<dbReference type="Pfam" id="PF12951">
    <property type="entry name" value="PATR"/>
    <property type="match status" value="1"/>
</dbReference>
<dbReference type="EMBL" id="FOGN01000008">
    <property type="protein sequence ID" value="SES32175.1"/>
    <property type="molecule type" value="Genomic_DNA"/>
</dbReference>
<dbReference type="OrthoDB" id="5760545at2"/>
<reference evidence="6 7" key="1">
    <citation type="submission" date="2016-10" db="EMBL/GenBank/DDBJ databases">
        <authorList>
            <person name="de Groot N.N."/>
        </authorList>
    </citation>
    <scope>NUCLEOTIDE SEQUENCE [LARGE SCALE GENOMIC DNA]</scope>
    <source>
        <strain evidence="5 6">CGMCC 1.9095</strain>
        <strain evidence="4 7">DSM 22558</strain>
    </source>
</reference>
<dbReference type="EMBL" id="FOUA01000008">
    <property type="protein sequence ID" value="SFM32227.1"/>
    <property type="molecule type" value="Genomic_DNA"/>
</dbReference>
<organism evidence="4 7">
    <name type="scientific">Halopseudomonas bauzanensis</name>
    <dbReference type="NCBI Taxonomy" id="653930"/>
    <lineage>
        <taxon>Bacteria</taxon>
        <taxon>Pseudomonadati</taxon>
        <taxon>Pseudomonadota</taxon>
        <taxon>Gammaproteobacteria</taxon>
        <taxon>Pseudomonadales</taxon>
        <taxon>Pseudomonadaceae</taxon>
        <taxon>Halopseudomonas</taxon>
    </lineage>
</organism>
<evidence type="ECO:0000256" key="2">
    <source>
        <dbReference type="SAM" id="SignalP"/>
    </source>
</evidence>
<dbReference type="Gene3D" id="1.20.144.10">
    <property type="entry name" value="Phosphatidic acid phosphatase type 2/haloperoxidase"/>
    <property type="match status" value="1"/>
</dbReference>
<keyword evidence="6" id="KW-1185">Reference proteome</keyword>
<dbReference type="Proteomes" id="UP000186599">
    <property type="component" value="Unassembled WGS sequence"/>
</dbReference>
<gene>
    <name evidence="5" type="ORF">SAMN04487855_3178</name>
    <name evidence="4" type="ORF">SAMN05216589_3181</name>
</gene>
<dbReference type="AlphaFoldDB" id="A0A031M5R9"/>
<protein>
    <submittedName>
        <fullName evidence="4">Autotransporter-associated beta strand repeat-containing protein</fullName>
    </submittedName>
</protein>
<proteinExistence type="predicted"/>
<dbReference type="NCBIfam" id="TIGR02601">
    <property type="entry name" value="autotrns_rpt"/>
    <property type="match status" value="1"/>
</dbReference>
<evidence type="ECO:0000256" key="1">
    <source>
        <dbReference type="ARBA" id="ARBA00022729"/>
    </source>
</evidence>
<dbReference type="InterPro" id="IPR000326">
    <property type="entry name" value="PAP2/HPO"/>
</dbReference>
<evidence type="ECO:0000313" key="7">
    <source>
        <dbReference type="Proteomes" id="UP000186904"/>
    </source>
</evidence>
<feature type="signal peptide" evidence="2">
    <location>
        <begin position="1"/>
        <end position="26"/>
    </location>
</feature>
<dbReference type="SMART" id="SM00014">
    <property type="entry name" value="acidPPc"/>
    <property type="match status" value="1"/>
</dbReference>
<evidence type="ECO:0000313" key="6">
    <source>
        <dbReference type="Proteomes" id="UP000186599"/>
    </source>
</evidence>
<dbReference type="InterPro" id="IPR013425">
    <property type="entry name" value="Autotrns_rpt"/>
</dbReference>
<dbReference type="SUPFAM" id="SSF51126">
    <property type="entry name" value="Pectin lyase-like"/>
    <property type="match status" value="1"/>
</dbReference>
<evidence type="ECO:0000313" key="5">
    <source>
        <dbReference type="EMBL" id="SFM32227.1"/>
    </source>
</evidence>
<dbReference type="SUPFAM" id="SSF48317">
    <property type="entry name" value="Acid phosphatase/Vanadium-dependent haloperoxidase"/>
    <property type="match status" value="1"/>
</dbReference>
<sequence>MLYHSLRGALPARLALAIAVAMSLSACKSSSSSNDRSPIAIEKPAKPAGLDNEQTVALPEVSYPLPAIRFADNNADGTARWVLADNPMAHLLDGINSIWQGTSDHYQQGASGDGPDHYLADPIVDAAAWEANIQYVIDVTKDRSDDEAILAFLDDVRSKNYSVIDGLGPLTEAYVAASGAYTDIPVPSVSQVLQDEHFQSGVNDGIAWAGDQNAPELGAVVRLVDAFRQRSPASTNASKYIFSTPRPWRMNDLGEIEYLGTDKNYQCTDSSGATTSRVIDTYITSVSVVPGLMCARRQHSAGDYDKGLYTIDTENRRKDGGYPSGHTNAGYLAAMAYAYALPQRYSEMLTRASLLGESRIIAGMHSPVDVIGGRIHSMIVTAHALNQPHLLDDATAAYQAAQQYFGDMAAAADMDLYEYAHRPVDNEPGLIDGALVRTEVFNTSKYDDNELNKELYRFRMTYGLPHDETKAGQAPVIPEGAEALLATRLPYLTAEQRRAVLYTTAIDSGYPILDDTNGWGRLDLVTAADGYGAFIGDVTVNMDASQDGFNQRDQWRNDISGEGRLTKAGSGHLVLTGENTYTGGTLVQGGTLEAGSTSAFGEGDLYMEDGTVRVDVEGTLTIEGNLTIDAGTLSLNTDGNDIPVKASGIVYIDGGSLQLDFANTPATGTQITLLSGQAVTGAFDSVDAGDVDVELVYDSNSVAAVVL</sequence>
<dbReference type="SUPFAM" id="SSF52743">
    <property type="entry name" value="Subtilisin-like"/>
    <property type="match status" value="1"/>
</dbReference>
<feature type="chain" id="PRO_5010401285" evidence="2">
    <location>
        <begin position="27"/>
        <end position="707"/>
    </location>
</feature>
<dbReference type="GO" id="GO:0003993">
    <property type="term" value="F:acid phosphatase activity"/>
    <property type="evidence" value="ECO:0007669"/>
    <property type="project" value="InterPro"/>
</dbReference>
<keyword evidence="1 2" id="KW-0732">Signal</keyword>
<dbReference type="RefSeq" id="WP_051611363.1">
    <property type="nucleotide sequence ID" value="NZ_FOGN01000008.1"/>
</dbReference>
<evidence type="ECO:0000313" key="4">
    <source>
        <dbReference type="EMBL" id="SES32175.1"/>
    </source>
</evidence>
<dbReference type="GO" id="GO:0004252">
    <property type="term" value="F:serine-type endopeptidase activity"/>
    <property type="evidence" value="ECO:0007669"/>
    <property type="project" value="InterPro"/>
</dbReference>
<dbReference type="PRINTS" id="PR00483">
    <property type="entry name" value="BACPHPHTASE"/>
</dbReference>
<name>A0A031M5R9_9GAMM</name>
<dbReference type="InterPro" id="IPR011050">
    <property type="entry name" value="Pectin_lyase_fold/virulence"/>
</dbReference>
<dbReference type="InterPro" id="IPR001011">
    <property type="entry name" value="Acid_Pase_classA_bac"/>
</dbReference>
<dbReference type="GO" id="GO:0030288">
    <property type="term" value="C:outer membrane-bounded periplasmic space"/>
    <property type="evidence" value="ECO:0007669"/>
    <property type="project" value="InterPro"/>
</dbReference>
<dbReference type="InterPro" id="IPR036852">
    <property type="entry name" value="Peptidase_S8/S53_dom_sf"/>
</dbReference>
<dbReference type="Proteomes" id="UP000186904">
    <property type="component" value="Unassembled WGS sequence"/>
</dbReference>
<feature type="domain" description="Phosphatidic acid phosphatase type 2/haloperoxidase" evidence="3">
    <location>
        <begin position="278"/>
        <end position="385"/>
    </location>
</feature>
<dbReference type="PROSITE" id="PS51257">
    <property type="entry name" value="PROKAR_LIPOPROTEIN"/>
    <property type="match status" value="1"/>
</dbReference>
<dbReference type="InterPro" id="IPR036938">
    <property type="entry name" value="PAP2/HPO_sf"/>
</dbReference>